<accession>A0A7Y9K1U4</accession>
<evidence type="ECO:0000313" key="2">
    <source>
        <dbReference type="Proteomes" id="UP000517753"/>
    </source>
</evidence>
<dbReference type="RefSeq" id="WP_179507304.1">
    <property type="nucleotide sequence ID" value="NZ_JACCBY010000001.1"/>
</dbReference>
<name>A0A7Y9K1U4_9SPHN</name>
<dbReference type="Proteomes" id="UP000517753">
    <property type="component" value="Unassembled WGS sequence"/>
</dbReference>
<gene>
    <name evidence="1" type="ORF">HD841_000514</name>
</gene>
<comment type="caution">
    <text evidence="1">The sequence shown here is derived from an EMBL/GenBank/DDBJ whole genome shotgun (WGS) entry which is preliminary data.</text>
</comment>
<protein>
    <submittedName>
        <fullName evidence="1">Uncharacterized protein</fullName>
    </submittedName>
</protein>
<dbReference type="AlphaFoldDB" id="A0A7Y9K1U4"/>
<evidence type="ECO:0000313" key="1">
    <source>
        <dbReference type="EMBL" id="NYD88745.1"/>
    </source>
</evidence>
<proteinExistence type="predicted"/>
<dbReference type="EMBL" id="JACCBY010000001">
    <property type="protein sequence ID" value="NYD88745.1"/>
    <property type="molecule type" value="Genomic_DNA"/>
</dbReference>
<reference evidence="1 2" key="1">
    <citation type="submission" date="2020-07" db="EMBL/GenBank/DDBJ databases">
        <authorList>
            <person name="Partida-Martinez L."/>
            <person name="Huntemann M."/>
            <person name="Clum A."/>
            <person name="Wang J."/>
            <person name="Palaniappan K."/>
            <person name="Ritter S."/>
            <person name="Chen I.-M."/>
            <person name="Stamatis D."/>
            <person name="Reddy T."/>
            <person name="O'Malley R."/>
            <person name="Daum C."/>
            <person name="Shapiro N."/>
            <person name="Ivanova N."/>
            <person name="Kyrpides N."/>
            <person name="Woyke T."/>
        </authorList>
    </citation>
    <scope>NUCLEOTIDE SEQUENCE [LARGE SCALE GENOMIC DNA]</scope>
    <source>
        <strain evidence="1 2">AS2.3</strain>
    </source>
</reference>
<keyword evidence="2" id="KW-1185">Reference proteome</keyword>
<sequence length="45" mass="5038">MTRDEELKALREKLDARRGRVGLADNVRAIEQRIAELEAADGDAD</sequence>
<reference evidence="1 2" key="2">
    <citation type="submission" date="2020-08" db="EMBL/GenBank/DDBJ databases">
        <title>The Agave Microbiome: Exploring the role of microbial communities in plant adaptations to desert environments.</title>
        <authorList>
            <person name="Partida-Martinez L.P."/>
        </authorList>
    </citation>
    <scope>NUCLEOTIDE SEQUENCE [LARGE SCALE GENOMIC DNA]</scope>
    <source>
        <strain evidence="1 2">AS2.3</strain>
    </source>
</reference>
<organism evidence="1 2">
    <name type="scientific">Sphingomonas melonis</name>
    <dbReference type="NCBI Taxonomy" id="152682"/>
    <lineage>
        <taxon>Bacteria</taxon>
        <taxon>Pseudomonadati</taxon>
        <taxon>Pseudomonadota</taxon>
        <taxon>Alphaproteobacteria</taxon>
        <taxon>Sphingomonadales</taxon>
        <taxon>Sphingomonadaceae</taxon>
        <taxon>Sphingomonas</taxon>
    </lineage>
</organism>